<protein>
    <submittedName>
        <fullName evidence="1">Uncharacterized protein</fullName>
    </submittedName>
</protein>
<name>A0A0A8X1M0_MESS1</name>
<reference evidence="1 2" key="1">
    <citation type="submission" date="2013-06" db="EMBL/GenBank/DDBJ databases">
        <title>Whole genome shotgun sequence of Bacillus selenatarsenatis SF-1.</title>
        <authorList>
            <person name="Kuroda M."/>
            <person name="Sei K."/>
            <person name="Yamashita M."/>
            <person name="Ike M."/>
        </authorList>
    </citation>
    <scope>NUCLEOTIDE SEQUENCE [LARGE SCALE GENOMIC DNA]</scope>
    <source>
        <strain evidence="1 2">SF-1</strain>
    </source>
</reference>
<evidence type="ECO:0000313" key="2">
    <source>
        <dbReference type="Proteomes" id="UP000031014"/>
    </source>
</evidence>
<dbReference type="STRING" id="1321606.SAMD00020551_1307"/>
<comment type="caution">
    <text evidence="1">The sequence shown here is derived from an EMBL/GenBank/DDBJ whole genome shotgun (WGS) entry which is preliminary data.</text>
</comment>
<dbReference type="AlphaFoldDB" id="A0A0A8X1M0"/>
<keyword evidence="2" id="KW-1185">Reference proteome</keyword>
<evidence type="ECO:0000313" key="1">
    <source>
        <dbReference type="EMBL" id="GAM13169.1"/>
    </source>
</evidence>
<accession>A0A0A8X1M0</accession>
<dbReference type="Proteomes" id="UP000031014">
    <property type="component" value="Unassembled WGS sequence"/>
</dbReference>
<sequence>MMEIVEFSKRMQVSDDNDYIKTVPSKITFKGRIDPNHQINENPTDSIFE</sequence>
<organism evidence="1 2">
    <name type="scientific">Mesobacillus selenatarsenatis (strain DSM 18680 / JCM 14380 / FERM P-15431 / SF-1)</name>
    <dbReference type="NCBI Taxonomy" id="1321606"/>
    <lineage>
        <taxon>Bacteria</taxon>
        <taxon>Bacillati</taxon>
        <taxon>Bacillota</taxon>
        <taxon>Bacilli</taxon>
        <taxon>Bacillales</taxon>
        <taxon>Bacillaceae</taxon>
        <taxon>Mesobacillus</taxon>
    </lineage>
</organism>
<dbReference type="EMBL" id="BASE01000027">
    <property type="protein sequence ID" value="GAM13169.1"/>
    <property type="molecule type" value="Genomic_DNA"/>
</dbReference>
<gene>
    <name evidence="1" type="ORF">SAMD00020551_1307</name>
</gene>
<proteinExistence type="predicted"/>